<evidence type="ECO:0000313" key="1">
    <source>
        <dbReference type="EMBL" id="MBS3696346.1"/>
    </source>
</evidence>
<organism evidence="1 2">
    <name type="scientific">Mammaliicoccus fleurettii</name>
    <dbReference type="NCBI Taxonomy" id="150056"/>
    <lineage>
        <taxon>Bacteria</taxon>
        <taxon>Bacillati</taxon>
        <taxon>Bacillota</taxon>
        <taxon>Bacilli</taxon>
        <taxon>Bacillales</taxon>
        <taxon>Staphylococcaceae</taxon>
        <taxon>Mammaliicoccus</taxon>
    </lineage>
</organism>
<dbReference type="RefSeq" id="WP_203153295.1">
    <property type="nucleotide sequence ID" value="NZ_JAEPSA010000001.1"/>
</dbReference>
<dbReference type="Proteomes" id="UP000681586">
    <property type="component" value="Unassembled WGS sequence"/>
</dbReference>
<accession>A0ABS5MKB5</accession>
<dbReference type="Pfam" id="PF10673">
    <property type="entry name" value="DUF2487"/>
    <property type="match status" value="1"/>
</dbReference>
<name>A0ABS5MKB5_9STAP</name>
<reference evidence="1 2" key="1">
    <citation type="submission" date="2021-05" db="EMBL/GenBank/DDBJ databases">
        <title>Staphylococcus fleurettii isolated from lake water in First Nation community in Manitoba, Canada.</title>
        <authorList>
            <person name="Bashar S."/>
            <person name="Murdock A."/>
            <person name="Patidar R."/>
            <person name="Golding G."/>
            <person name="Farenhorst A."/>
            <person name="Kumar A."/>
        </authorList>
    </citation>
    <scope>NUCLEOTIDE SEQUENCE [LARGE SCALE GENOMIC DNA]</scope>
    <source>
        <strain evidence="1 2">SF002</strain>
    </source>
</reference>
<protein>
    <submittedName>
        <fullName evidence="1">DUF2487 family protein</fullName>
    </submittedName>
</protein>
<sequence>MLFNHIDLKELKNNLEYIDTAIIPVSNIDMNHQLLTSCDKNETVQLVGMLAEKQFKGRLLLTPTFFTSGNQYDHVNSFVQSLNEYGLNNIIILSSEKININSEIEYYTVNTIPMSDLDDEMKRTLIEDEVKQFMKFIIKSWNKSNS</sequence>
<keyword evidence="2" id="KW-1185">Reference proteome</keyword>
<dbReference type="EMBL" id="JAGXBM010000002">
    <property type="protein sequence ID" value="MBS3696346.1"/>
    <property type="molecule type" value="Genomic_DNA"/>
</dbReference>
<gene>
    <name evidence="1" type="ORF">JJQ58_02470</name>
</gene>
<comment type="caution">
    <text evidence="1">The sequence shown here is derived from an EMBL/GenBank/DDBJ whole genome shotgun (WGS) entry which is preliminary data.</text>
</comment>
<dbReference type="InterPro" id="IPR019615">
    <property type="entry name" value="DUF2487"/>
</dbReference>
<proteinExistence type="predicted"/>
<evidence type="ECO:0000313" key="2">
    <source>
        <dbReference type="Proteomes" id="UP000681586"/>
    </source>
</evidence>